<evidence type="ECO:0000256" key="1">
    <source>
        <dbReference type="SAM" id="SignalP"/>
    </source>
</evidence>
<dbReference type="Proteomes" id="UP000664417">
    <property type="component" value="Unassembled WGS sequence"/>
</dbReference>
<protein>
    <submittedName>
        <fullName evidence="3">DUF4214 domain-containing protein</fullName>
    </submittedName>
</protein>
<keyword evidence="4" id="KW-1185">Reference proteome</keyword>
<feature type="domain" description="DUF4214" evidence="2">
    <location>
        <begin position="101"/>
        <end position="151"/>
    </location>
</feature>
<dbReference type="InterPro" id="IPR025282">
    <property type="entry name" value="DUF4214"/>
</dbReference>
<evidence type="ECO:0000259" key="2">
    <source>
        <dbReference type="Pfam" id="PF13946"/>
    </source>
</evidence>
<evidence type="ECO:0000313" key="3">
    <source>
        <dbReference type="EMBL" id="MBO1323082.1"/>
    </source>
</evidence>
<sequence length="163" mass="18643">MKKALMTLALLSFFGTALAVDPPPYYLINPHDGETCYEPGDPALGYLKDPAVTTMIANMMEASWGMVFGPSLSDYWFRLVTQDMTMEEVALDIIRHPRFINPSFDRFVGNTYHALLLREPDCGGFEWWLNNHNDRDYEAVVKGFTWSNEFGSLAEDLRIKAHR</sequence>
<organism evidence="3 4">
    <name type="scientific">Acanthopleuribacter pedis</name>
    <dbReference type="NCBI Taxonomy" id="442870"/>
    <lineage>
        <taxon>Bacteria</taxon>
        <taxon>Pseudomonadati</taxon>
        <taxon>Acidobacteriota</taxon>
        <taxon>Holophagae</taxon>
        <taxon>Acanthopleuribacterales</taxon>
        <taxon>Acanthopleuribacteraceae</taxon>
        <taxon>Acanthopleuribacter</taxon>
    </lineage>
</organism>
<evidence type="ECO:0000313" key="4">
    <source>
        <dbReference type="Proteomes" id="UP000664417"/>
    </source>
</evidence>
<comment type="caution">
    <text evidence="3">The sequence shown here is derived from an EMBL/GenBank/DDBJ whole genome shotgun (WGS) entry which is preliminary data.</text>
</comment>
<accession>A0A8J7QEE8</accession>
<feature type="signal peptide" evidence="1">
    <location>
        <begin position="1"/>
        <end position="19"/>
    </location>
</feature>
<feature type="chain" id="PRO_5035296673" evidence="1">
    <location>
        <begin position="20"/>
        <end position="163"/>
    </location>
</feature>
<name>A0A8J7QEE8_9BACT</name>
<keyword evidence="1" id="KW-0732">Signal</keyword>
<proteinExistence type="predicted"/>
<gene>
    <name evidence="3" type="ORF">J3U88_31755</name>
</gene>
<reference evidence="3" key="1">
    <citation type="submission" date="2021-03" db="EMBL/GenBank/DDBJ databases">
        <authorList>
            <person name="Wang G."/>
        </authorList>
    </citation>
    <scope>NUCLEOTIDE SEQUENCE</scope>
    <source>
        <strain evidence="3">KCTC 12899</strain>
    </source>
</reference>
<dbReference type="AlphaFoldDB" id="A0A8J7QEE8"/>
<dbReference type="Pfam" id="PF13946">
    <property type="entry name" value="DUF4214"/>
    <property type="match status" value="1"/>
</dbReference>
<dbReference type="EMBL" id="JAFREP010000049">
    <property type="protein sequence ID" value="MBO1323082.1"/>
    <property type="molecule type" value="Genomic_DNA"/>
</dbReference>
<dbReference type="RefSeq" id="WP_207863054.1">
    <property type="nucleotide sequence ID" value="NZ_JAFREP010000049.1"/>
</dbReference>